<sequence length="349" mass="40470">MIKKLEENDGDEDEDDDGLRVDEAKVDESKQMDFAKVEKRVRTSGGGSTGTVRNLRIREDTAKYLLNLDVNSAHYDPKTRSMREDPLPNTDPNEKFYLGVNHYRNSGQALEFKQMNIHSWEAFDKGQDTHMQAAPSQAELLYRNFKDAKAKLISRTKDSLMEKYGNASTEDDIPMEILLGQSERQVEYDRSGRIIKGQEVILPKSRYEEDVYANNHTSVWGSWWKDQQWGYKCCKQTIRNSYCTGSSGIDAAEASLDLMKANIVRTELRPNTVEEKRMATWGTDIPGDLELNKDVLSNALKKEDELKREEKDERKRKYNVKYNNDVTVEEMEAYRMKRAHHEDPMKEFL</sequence>
<keyword evidence="4 7" id="KW-0747">Spliceosome</keyword>
<dbReference type="Proteomes" id="UP000266723">
    <property type="component" value="Unassembled WGS sequence"/>
</dbReference>
<comment type="function">
    <text evidence="7">Involved in pre-mRNA splicing.</text>
</comment>
<comment type="subunit">
    <text evidence="7">Associated with the spliceosome.</text>
</comment>
<keyword evidence="6 7" id="KW-0539">Nucleus</keyword>
<comment type="subcellular location">
    <subcellularLocation>
        <location evidence="1 7">Nucleus</location>
    </subcellularLocation>
</comment>
<feature type="compositionally biased region" description="Basic and acidic residues" evidence="9">
    <location>
        <begin position="18"/>
        <end position="28"/>
    </location>
</feature>
<organism evidence="11 12">
    <name type="scientific">Brassica cretica</name>
    <name type="common">Mustard</name>
    <dbReference type="NCBI Taxonomy" id="69181"/>
    <lineage>
        <taxon>Eukaryota</taxon>
        <taxon>Viridiplantae</taxon>
        <taxon>Streptophyta</taxon>
        <taxon>Embryophyta</taxon>
        <taxon>Tracheophyta</taxon>
        <taxon>Spermatophyta</taxon>
        <taxon>Magnoliopsida</taxon>
        <taxon>eudicotyledons</taxon>
        <taxon>Gunneridae</taxon>
        <taxon>Pentapetalae</taxon>
        <taxon>rosids</taxon>
        <taxon>malvids</taxon>
        <taxon>Brassicales</taxon>
        <taxon>Brassicaceae</taxon>
        <taxon>Brassiceae</taxon>
        <taxon>Brassica</taxon>
    </lineage>
</organism>
<dbReference type="InterPro" id="IPR039974">
    <property type="entry name" value="Splicing_factor_SLU7"/>
</dbReference>
<feature type="region of interest" description="Disordered" evidence="9">
    <location>
        <begin position="1"/>
        <end position="28"/>
    </location>
</feature>
<dbReference type="InterPro" id="IPR021715">
    <property type="entry name" value="Slu7_dom"/>
</dbReference>
<evidence type="ECO:0000256" key="2">
    <source>
        <dbReference type="ARBA" id="ARBA00007203"/>
    </source>
</evidence>
<feature type="coiled-coil region" evidence="8">
    <location>
        <begin position="249"/>
        <end position="316"/>
    </location>
</feature>
<keyword evidence="5 7" id="KW-0508">mRNA splicing</keyword>
<evidence type="ECO:0000256" key="8">
    <source>
        <dbReference type="SAM" id="Coils"/>
    </source>
</evidence>
<accession>A0ABQ7C7Y4</accession>
<evidence type="ECO:0000256" key="7">
    <source>
        <dbReference type="RuleBase" id="RU367071"/>
    </source>
</evidence>
<evidence type="ECO:0000256" key="9">
    <source>
        <dbReference type="SAM" id="MobiDB-lite"/>
    </source>
</evidence>
<keyword evidence="12" id="KW-1185">Reference proteome</keyword>
<evidence type="ECO:0000313" key="11">
    <source>
        <dbReference type="EMBL" id="KAF3547830.1"/>
    </source>
</evidence>
<evidence type="ECO:0000256" key="5">
    <source>
        <dbReference type="ARBA" id="ARBA00023187"/>
    </source>
</evidence>
<comment type="caution">
    <text evidence="11">The sequence shown here is derived from an EMBL/GenBank/DDBJ whole genome shotgun (WGS) entry which is preliminary data.</text>
</comment>
<evidence type="ECO:0000256" key="3">
    <source>
        <dbReference type="ARBA" id="ARBA00022664"/>
    </source>
</evidence>
<feature type="compositionally biased region" description="Acidic residues" evidence="9">
    <location>
        <begin position="8"/>
        <end position="17"/>
    </location>
</feature>
<dbReference type="PANTHER" id="PTHR12942">
    <property type="entry name" value="STEP II SPLICING FACTOR SLU7"/>
    <property type="match status" value="1"/>
</dbReference>
<proteinExistence type="inferred from homology"/>
<dbReference type="EMBL" id="QGKV02000832">
    <property type="protein sequence ID" value="KAF3547830.1"/>
    <property type="molecule type" value="Genomic_DNA"/>
</dbReference>
<name>A0ABQ7C7Y4_BRACR</name>
<reference evidence="11 12" key="1">
    <citation type="journal article" date="2020" name="BMC Genomics">
        <title>Intraspecific diversification of the crop wild relative Brassica cretica Lam. using demographic model selection.</title>
        <authorList>
            <person name="Kioukis A."/>
            <person name="Michalopoulou V.A."/>
            <person name="Briers L."/>
            <person name="Pirintsos S."/>
            <person name="Studholme D.J."/>
            <person name="Pavlidis P."/>
            <person name="Sarris P.F."/>
        </authorList>
    </citation>
    <scope>NUCLEOTIDE SEQUENCE [LARGE SCALE GENOMIC DNA]</scope>
    <source>
        <strain evidence="12">cv. PFS-1207/04</strain>
    </source>
</reference>
<gene>
    <name evidence="11" type="ORF">DY000_02008101</name>
</gene>
<dbReference type="Pfam" id="PF11708">
    <property type="entry name" value="Slu7"/>
    <property type="match status" value="1"/>
</dbReference>
<keyword evidence="3 7" id="KW-0507">mRNA processing</keyword>
<evidence type="ECO:0000313" key="12">
    <source>
        <dbReference type="Proteomes" id="UP000266723"/>
    </source>
</evidence>
<dbReference type="PANTHER" id="PTHR12942:SF2">
    <property type="entry name" value="PRE-MRNA-SPLICING FACTOR SLU7"/>
    <property type="match status" value="1"/>
</dbReference>
<evidence type="ECO:0000259" key="10">
    <source>
        <dbReference type="Pfam" id="PF11708"/>
    </source>
</evidence>
<evidence type="ECO:0000256" key="4">
    <source>
        <dbReference type="ARBA" id="ARBA00022728"/>
    </source>
</evidence>
<evidence type="ECO:0000256" key="1">
    <source>
        <dbReference type="ARBA" id="ARBA00004123"/>
    </source>
</evidence>
<feature type="domain" description="Pre-mRNA-splicing factor SLU7" evidence="10">
    <location>
        <begin position="8"/>
        <end position="222"/>
    </location>
</feature>
<comment type="similarity">
    <text evidence="2 7">Belongs to the SLU7 family.</text>
</comment>
<protein>
    <recommendedName>
        <fullName evidence="7">Pre-mRNA-splicing factor SLU7</fullName>
    </recommendedName>
</protein>
<evidence type="ECO:0000256" key="6">
    <source>
        <dbReference type="ARBA" id="ARBA00023242"/>
    </source>
</evidence>
<keyword evidence="8" id="KW-0175">Coiled coil</keyword>